<dbReference type="Pfam" id="PF02770">
    <property type="entry name" value="Acyl-CoA_dh_M"/>
    <property type="match status" value="1"/>
</dbReference>
<evidence type="ECO:0000259" key="6">
    <source>
        <dbReference type="Pfam" id="PF00441"/>
    </source>
</evidence>
<evidence type="ECO:0000259" key="7">
    <source>
        <dbReference type="Pfam" id="PF02770"/>
    </source>
</evidence>
<dbReference type="InterPro" id="IPR009075">
    <property type="entry name" value="AcylCo_DH/oxidase_C"/>
</dbReference>
<dbReference type="InterPro" id="IPR037069">
    <property type="entry name" value="AcylCoA_DH/ox_N_sf"/>
</dbReference>
<evidence type="ECO:0000256" key="3">
    <source>
        <dbReference type="ARBA" id="ARBA00022630"/>
    </source>
</evidence>
<protein>
    <submittedName>
        <fullName evidence="9">Acyl-CoA dehydrogenase</fullName>
    </submittedName>
</protein>
<dbReference type="OrthoDB" id="9770681at2"/>
<gene>
    <name evidence="9" type="ORF">AQPW35_28520</name>
</gene>
<dbReference type="AlphaFoldDB" id="A0A480AQV3"/>
<dbReference type="GO" id="GO:0050660">
    <property type="term" value="F:flavin adenine dinucleotide binding"/>
    <property type="evidence" value="ECO:0007669"/>
    <property type="project" value="InterPro"/>
</dbReference>
<dbReference type="InterPro" id="IPR046373">
    <property type="entry name" value="Acyl-CoA_Oxase/DH_mid-dom_sf"/>
</dbReference>
<dbReference type="GO" id="GO:0005886">
    <property type="term" value="C:plasma membrane"/>
    <property type="evidence" value="ECO:0007669"/>
    <property type="project" value="TreeGrafter"/>
</dbReference>
<accession>A0A480AQV3</accession>
<sequence length="384" mass="41536">MQGLTIPPGALPPEAEALRAEVRAFLAAEMPAIPPLKRCRNWSGADADFSRKMGERGWLGMTWPKAYGGHERSALERYVVLEEMLCAGAPVGAHWVAERQSGPQLMRFAPTTLAPKIVPRIARGEVFFCIGMSEPDSGSDLASIRTKATRSHKDGQGDGWVINGRKLWTSGAHRAHYMIALVRTGEKSENRHGGMSQFLVDMTTPGLTVRPIVNQLGEHDFNEVTFDDVWVPAENLIGAEGDGWAQVGAELAYERSGPERYMSCSQLLLEMLDASDAEDARQAEVIGRIVASYGALRQMSLGVASMLARGENPALAASLVKDQGALVEQAMPDTAHALFGGRVAPGSTLDQAMRYTTLAVPSFSLRGGTREILRGIIAKGLDLR</sequence>
<dbReference type="Pfam" id="PF00441">
    <property type="entry name" value="Acyl-CoA_dh_1"/>
    <property type="match status" value="1"/>
</dbReference>
<dbReference type="EMBL" id="BJCL01000007">
    <property type="protein sequence ID" value="GCL63771.1"/>
    <property type="molecule type" value="Genomic_DNA"/>
</dbReference>
<evidence type="ECO:0000256" key="5">
    <source>
        <dbReference type="ARBA" id="ARBA00023002"/>
    </source>
</evidence>
<dbReference type="InterPro" id="IPR006089">
    <property type="entry name" value="Acyl-CoA_DH_CS"/>
</dbReference>
<evidence type="ECO:0000256" key="2">
    <source>
        <dbReference type="ARBA" id="ARBA00009347"/>
    </source>
</evidence>
<dbReference type="InterPro" id="IPR006091">
    <property type="entry name" value="Acyl-CoA_Oxase/DH_mid-dom"/>
</dbReference>
<name>A0A480AQV3_9BURK</name>
<keyword evidence="10" id="KW-1185">Reference proteome</keyword>
<dbReference type="Gene3D" id="1.10.540.10">
    <property type="entry name" value="Acyl-CoA dehydrogenase/oxidase, N-terminal domain"/>
    <property type="match status" value="1"/>
</dbReference>
<feature type="domain" description="Acyl-CoA dehydrogenase/oxidase N-terminal" evidence="8">
    <location>
        <begin position="13"/>
        <end position="125"/>
    </location>
</feature>
<reference evidence="10" key="1">
    <citation type="submission" date="2019-03" db="EMBL/GenBank/DDBJ databases">
        <title>Aquabacterium pictum sp.nov., the first bacteriochlorophyll a-containing freshwater bacterium in the genus Aquabacterium of the class Betaproteobacteria.</title>
        <authorList>
            <person name="Hirose S."/>
            <person name="Tank M."/>
            <person name="Hara E."/>
            <person name="Tamaki H."/>
            <person name="Takaichi S."/>
            <person name="Haruta S."/>
            <person name="Hanada S."/>
        </authorList>
    </citation>
    <scope>NUCLEOTIDE SEQUENCE [LARGE SCALE GENOMIC DNA]</scope>
    <source>
        <strain evidence="10">W35</strain>
    </source>
</reference>
<dbReference type="PROSITE" id="PS00072">
    <property type="entry name" value="ACYL_COA_DH_1"/>
    <property type="match status" value="1"/>
</dbReference>
<dbReference type="InterPro" id="IPR013786">
    <property type="entry name" value="AcylCoA_DH/ox_N"/>
</dbReference>
<comment type="similarity">
    <text evidence="2">Belongs to the acyl-CoA dehydrogenase family.</text>
</comment>
<dbReference type="Proteomes" id="UP000301751">
    <property type="component" value="Unassembled WGS sequence"/>
</dbReference>
<dbReference type="InterPro" id="IPR052161">
    <property type="entry name" value="Mycobact_Acyl-CoA_DH"/>
</dbReference>
<dbReference type="Pfam" id="PF02771">
    <property type="entry name" value="Acyl-CoA_dh_N"/>
    <property type="match status" value="1"/>
</dbReference>
<organism evidence="9 10">
    <name type="scientific">Pseudaquabacterium pictum</name>
    <dbReference type="NCBI Taxonomy" id="2315236"/>
    <lineage>
        <taxon>Bacteria</taxon>
        <taxon>Pseudomonadati</taxon>
        <taxon>Pseudomonadota</taxon>
        <taxon>Betaproteobacteria</taxon>
        <taxon>Burkholderiales</taxon>
        <taxon>Sphaerotilaceae</taxon>
        <taxon>Pseudaquabacterium</taxon>
    </lineage>
</organism>
<comment type="cofactor">
    <cofactor evidence="1">
        <name>FAD</name>
        <dbReference type="ChEBI" id="CHEBI:57692"/>
    </cofactor>
</comment>
<dbReference type="Gene3D" id="1.20.140.10">
    <property type="entry name" value="Butyryl-CoA Dehydrogenase, subunit A, domain 3"/>
    <property type="match status" value="1"/>
</dbReference>
<comment type="caution">
    <text evidence="9">The sequence shown here is derived from an EMBL/GenBank/DDBJ whole genome shotgun (WGS) entry which is preliminary data.</text>
</comment>
<dbReference type="InterPro" id="IPR009100">
    <property type="entry name" value="AcylCoA_DH/oxidase_NM_dom_sf"/>
</dbReference>
<dbReference type="FunFam" id="2.40.110.10:FF:000011">
    <property type="entry name" value="Acyl-CoA dehydrogenase FadE34"/>
    <property type="match status" value="1"/>
</dbReference>
<dbReference type="PANTHER" id="PTHR43292:SF4">
    <property type="entry name" value="ACYL-COA DEHYDROGENASE FADE34"/>
    <property type="match status" value="1"/>
</dbReference>
<keyword evidence="3" id="KW-0285">Flavoprotein</keyword>
<dbReference type="PANTHER" id="PTHR43292">
    <property type="entry name" value="ACYL-COA DEHYDROGENASE"/>
    <property type="match status" value="1"/>
</dbReference>
<keyword evidence="5" id="KW-0560">Oxidoreductase</keyword>
<dbReference type="Gene3D" id="2.40.110.10">
    <property type="entry name" value="Butyryl-CoA Dehydrogenase, subunit A, domain 2"/>
    <property type="match status" value="1"/>
</dbReference>
<evidence type="ECO:0000313" key="9">
    <source>
        <dbReference type="EMBL" id="GCL63771.1"/>
    </source>
</evidence>
<evidence type="ECO:0000256" key="4">
    <source>
        <dbReference type="ARBA" id="ARBA00022827"/>
    </source>
</evidence>
<keyword evidence="4" id="KW-0274">FAD</keyword>
<dbReference type="SUPFAM" id="SSF56645">
    <property type="entry name" value="Acyl-CoA dehydrogenase NM domain-like"/>
    <property type="match status" value="1"/>
</dbReference>
<feature type="domain" description="Acyl-CoA oxidase/dehydrogenase middle" evidence="7">
    <location>
        <begin position="129"/>
        <end position="229"/>
    </location>
</feature>
<evidence type="ECO:0000313" key="10">
    <source>
        <dbReference type="Proteomes" id="UP000301751"/>
    </source>
</evidence>
<dbReference type="InterPro" id="IPR036250">
    <property type="entry name" value="AcylCo_DH-like_C"/>
</dbReference>
<proteinExistence type="inferred from homology"/>
<dbReference type="SUPFAM" id="SSF47203">
    <property type="entry name" value="Acyl-CoA dehydrogenase C-terminal domain-like"/>
    <property type="match status" value="1"/>
</dbReference>
<dbReference type="RefSeq" id="WP_137733517.1">
    <property type="nucleotide sequence ID" value="NZ_BJCL01000007.1"/>
</dbReference>
<evidence type="ECO:0000256" key="1">
    <source>
        <dbReference type="ARBA" id="ARBA00001974"/>
    </source>
</evidence>
<evidence type="ECO:0000259" key="8">
    <source>
        <dbReference type="Pfam" id="PF02771"/>
    </source>
</evidence>
<feature type="domain" description="Acyl-CoA dehydrogenase/oxidase C-terminal" evidence="6">
    <location>
        <begin position="283"/>
        <end position="381"/>
    </location>
</feature>
<dbReference type="GO" id="GO:0003995">
    <property type="term" value="F:acyl-CoA dehydrogenase activity"/>
    <property type="evidence" value="ECO:0007669"/>
    <property type="project" value="InterPro"/>
</dbReference>